<name>A0A6P4DZ24_ARADU</name>
<accession>A0A6P4DZ24</accession>
<sequence>MLQKFILEVELFDIWGIDFMGTFPPSYIFKYNLVAVEYVSKWVETIATTTCDANVVLQFLRRNIFTRFGVPKGLISDGGSHFCNKHLNTLLHKYGVTNKVATPYHPQTNGQDELANRELKRILEKIGKACHLPVELEHKAFFDTKLLNLDAHAAGEKRLLQLNELEEFRLEAYENARIYKEIAKKWHDKRIAPRTFEPGQRVLLFNSRFKIFPGKLRSKWTGPYTITRVSPHGYLELLDESSKETFTVNGHRVKLYLGGPWIKEESVHMLT</sequence>
<reference evidence="3" key="2">
    <citation type="submission" date="2025-08" db="UniProtKB">
        <authorList>
            <consortium name="RefSeq"/>
        </authorList>
    </citation>
    <scope>IDENTIFICATION</scope>
    <source>
        <tissue evidence="3">Whole plant</tissue>
    </source>
</reference>
<evidence type="ECO:0000259" key="1">
    <source>
        <dbReference type="PROSITE" id="PS50994"/>
    </source>
</evidence>
<evidence type="ECO:0000313" key="3">
    <source>
        <dbReference type="RefSeq" id="XP_015971348.1"/>
    </source>
</evidence>
<dbReference type="Gene3D" id="3.30.420.10">
    <property type="entry name" value="Ribonuclease H-like superfamily/Ribonuclease H"/>
    <property type="match status" value="1"/>
</dbReference>
<reference evidence="2" key="1">
    <citation type="journal article" date="2016" name="Nat. Genet.">
        <title>The genome sequences of Arachis duranensis and Arachis ipaensis, the diploid ancestors of cultivated peanut.</title>
        <authorList>
            <person name="Bertioli D.J."/>
            <person name="Cannon S.B."/>
            <person name="Froenicke L."/>
            <person name="Huang G."/>
            <person name="Farmer A.D."/>
            <person name="Cannon E.K."/>
            <person name="Liu X."/>
            <person name="Gao D."/>
            <person name="Clevenger J."/>
            <person name="Dash S."/>
            <person name="Ren L."/>
            <person name="Moretzsohn M.C."/>
            <person name="Shirasawa K."/>
            <person name="Huang W."/>
            <person name="Vidigal B."/>
            <person name="Abernathy B."/>
            <person name="Chu Y."/>
            <person name="Niederhuth C.E."/>
            <person name="Umale P."/>
            <person name="Araujo A.C."/>
            <person name="Kozik A."/>
            <person name="Kim K.D."/>
            <person name="Burow M.D."/>
            <person name="Varshney R.K."/>
            <person name="Wang X."/>
            <person name="Zhang X."/>
            <person name="Barkley N."/>
            <person name="Guimaraes P.M."/>
            <person name="Isobe S."/>
            <person name="Guo B."/>
            <person name="Liao B."/>
            <person name="Stalker H.T."/>
            <person name="Schmitz R.J."/>
            <person name="Scheffler B.E."/>
            <person name="Leal-Bertioli S.C."/>
            <person name="Xun X."/>
            <person name="Jackson S.A."/>
            <person name="Michelmore R."/>
            <person name="Ozias-Akins P."/>
        </authorList>
    </citation>
    <scope>NUCLEOTIDE SEQUENCE [LARGE SCALE GENOMIC DNA]</scope>
    <source>
        <strain evidence="2">cv. V14167</strain>
    </source>
</reference>
<dbReference type="SUPFAM" id="SSF53098">
    <property type="entry name" value="Ribonuclease H-like"/>
    <property type="match status" value="1"/>
</dbReference>
<evidence type="ECO:0000313" key="2">
    <source>
        <dbReference type="Proteomes" id="UP000515211"/>
    </source>
</evidence>
<dbReference type="OrthoDB" id="1700743at2759"/>
<organism evidence="2 3">
    <name type="scientific">Arachis duranensis</name>
    <name type="common">Wild peanut</name>
    <dbReference type="NCBI Taxonomy" id="130453"/>
    <lineage>
        <taxon>Eukaryota</taxon>
        <taxon>Viridiplantae</taxon>
        <taxon>Streptophyta</taxon>
        <taxon>Embryophyta</taxon>
        <taxon>Tracheophyta</taxon>
        <taxon>Spermatophyta</taxon>
        <taxon>Magnoliopsida</taxon>
        <taxon>eudicotyledons</taxon>
        <taxon>Gunneridae</taxon>
        <taxon>Pentapetalae</taxon>
        <taxon>rosids</taxon>
        <taxon>fabids</taxon>
        <taxon>Fabales</taxon>
        <taxon>Fabaceae</taxon>
        <taxon>Papilionoideae</taxon>
        <taxon>50 kb inversion clade</taxon>
        <taxon>dalbergioids sensu lato</taxon>
        <taxon>Dalbergieae</taxon>
        <taxon>Pterocarpus clade</taxon>
        <taxon>Arachis</taxon>
    </lineage>
</organism>
<protein>
    <submittedName>
        <fullName evidence="3">Uncharacterized protein LOC107494826</fullName>
    </submittedName>
</protein>
<dbReference type="InterPro" id="IPR052160">
    <property type="entry name" value="Gypsy_RT_Integrase-like"/>
</dbReference>
<feature type="domain" description="Integrase catalytic" evidence="1">
    <location>
        <begin position="6"/>
        <end position="172"/>
    </location>
</feature>
<dbReference type="AlphaFoldDB" id="A0A6P4DZ24"/>
<dbReference type="Proteomes" id="UP000515211">
    <property type="component" value="Chromosome 1"/>
</dbReference>
<dbReference type="GO" id="GO:0015074">
    <property type="term" value="P:DNA integration"/>
    <property type="evidence" value="ECO:0007669"/>
    <property type="project" value="InterPro"/>
</dbReference>
<dbReference type="KEGG" id="adu:107494826"/>
<dbReference type="GeneID" id="107494826"/>
<dbReference type="GO" id="GO:0003676">
    <property type="term" value="F:nucleic acid binding"/>
    <property type="evidence" value="ECO:0007669"/>
    <property type="project" value="InterPro"/>
</dbReference>
<dbReference type="PROSITE" id="PS50994">
    <property type="entry name" value="INTEGRASE"/>
    <property type="match status" value="1"/>
</dbReference>
<dbReference type="Pfam" id="PF00665">
    <property type="entry name" value="rve"/>
    <property type="match status" value="1"/>
</dbReference>
<gene>
    <name evidence="3" type="primary">LOC107494826</name>
</gene>
<dbReference type="InterPro" id="IPR036397">
    <property type="entry name" value="RNaseH_sf"/>
</dbReference>
<dbReference type="InterPro" id="IPR001584">
    <property type="entry name" value="Integrase_cat-core"/>
</dbReference>
<proteinExistence type="predicted"/>
<dbReference type="RefSeq" id="XP_015971348.1">
    <property type="nucleotide sequence ID" value="XM_016115862.1"/>
</dbReference>
<keyword evidence="2" id="KW-1185">Reference proteome</keyword>
<dbReference type="InterPro" id="IPR012337">
    <property type="entry name" value="RNaseH-like_sf"/>
</dbReference>
<dbReference type="PANTHER" id="PTHR47266">
    <property type="entry name" value="ENDONUCLEASE-RELATED"/>
    <property type="match status" value="1"/>
</dbReference>